<dbReference type="Pfam" id="PF01882">
    <property type="entry name" value="DUF58"/>
    <property type="match status" value="1"/>
</dbReference>
<sequence length="372" mass="41766">MAAIVWVVLLMTVFYSVQRLVFNLLGFKALTYSRSFSALRVHAGQSVWMNETIANRKRMPLPWLRVESMLPAQLVFRQREADMAIHRGDRLQNHASLFSVPSYTEIVRKHEIICPQRGKYRMDSYTITVGDWIGIPGKSASHQSGGELVVYPAVKDIRDFPLDARKYLQSVRSMASPIMENHPHVAGIRPYREGDSFRMVNWSATAKTGQLLVHKRETMKDNDLTIILNAELLDQEHNRRITAEQFEEALSYAASAAHYIISGGGKAGFIFNGLRGEGVTEVYRAPARAGAAQMEALLEAMAEFRPVTALGLTYLLEQLIAERKSGMNYLLITAFADRKQTGLVAALRSQGNTVQLLRTWKEETAHGRKTGA</sequence>
<keyword evidence="3" id="KW-1185">Reference proteome</keyword>
<gene>
    <name evidence="2" type="ORF">ACFQMJ_19615</name>
</gene>
<dbReference type="Proteomes" id="UP001596378">
    <property type="component" value="Unassembled WGS sequence"/>
</dbReference>
<comment type="caution">
    <text evidence="2">The sequence shown here is derived from an EMBL/GenBank/DDBJ whole genome shotgun (WGS) entry which is preliminary data.</text>
</comment>
<dbReference type="InterPro" id="IPR002881">
    <property type="entry name" value="DUF58"/>
</dbReference>
<feature type="domain" description="DUF58" evidence="1">
    <location>
        <begin position="188"/>
        <end position="352"/>
    </location>
</feature>
<dbReference type="PANTHER" id="PTHR34351">
    <property type="entry name" value="SLR1927 PROTEIN-RELATED"/>
    <property type="match status" value="1"/>
</dbReference>
<name>A0ABW2FCB5_9BACL</name>
<reference evidence="3" key="1">
    <citation type="journal article" date="2019" name="Int. J. Syst. Evol. Microbiol.">
        <title>The Global Catalogue of Microorganisms (GCM) 10K type strain sequencing project: providing services to taxonomists for standard genome sequencing and annotation.</title>
        <authorList>
            <consortium name="The Broad Institute Genomics Platform"/>
            <consortium name="The Broad Institute Genome Sequencing Center for Infectious Disease"/>
            <person name="Wu L."/>
            <person name="Ma J."/>
        </authorList>
    </citation>
    <scope>NUCLEOTIDE SEQUENCE [LARGE SCALE GENOMIC DNA]</scope>
    <source>
        <strain evidence="3">KCTC 12907</strain>
    </source>
</reference>
<evidence type="ECO:0000259" key="1">
    <source>
        <dbReference type="Pfam" id="PF01882"/>
    </source>
</evidence>
<organism evidence="2 3">
    <name type="scientific">Cohnella cellulosilytica</name>
    <dbReference type="NCBI Taxonomy" id="986710"/>
    <lineage>
        <taxon>Bacteria</taxon>
        <taxon>Bacillati</taxon>
        <taxon>Bacillota</taxon>
        <taxon>Bacilli</taxon>
        <taxon>Bacillales</taxon>
        <taxon>Paenibacillaceae</taxon>
        <taxon>Cohnella</taxon>
    </lineage>
</organism>
<dbReference type="PANTHER" id="PTHR34351:SF2">
    <property type="entry name" value="DUF58 DOMAIN-CONTAINING PROTEIN"/>
    <property type="match status" value="1"/>
</dbReference>
<dbReference type="RefSeq" id="WP_378053331.1">
    <property type="nucleotide sequence ID" value="NZ_JBHMDN010000073.1"/>
</dbReference>
<protein>
    <submittedName>
        <fullName evidence="2">DUF58 domain-containing protein</fullName>
    </submittedName>
</protein>
<accession>A0ABW2FCB5</accession>
<evidence type="ECO:0000313" key="3">
    <source>
        <dbReference type="Proteomes" id="UP001596378"/>
    </source>
</evidence>
<proteinExistence type="predicted"/>
<dbReference type="EMBL" id="JBHTAI010000012">
    <property type="protein sequence ID" value="MFC7150746.1"/>
    <property type="molecule type" value="Genomic_DNA"/>
</dbReference>
<evidence type="ECO:0000313" key="2">
    <source>
        <dbReference type="EMBL" id="MFC7150746.1"/>
    </source>
</evidence>